<evidence type="ECO:0000313" key="7">
    <source>
        <dbReference type="EMBL" id="XDJ42021.1"/>
    </source>
</evidence>
<dbReference type="InterPro" id="IPR023787">
    <property type="entry name" value="T3SS_YcgR"/>
</dbReference>
<keyword evidence="7" id="KW-0966">Cell projection</keyword>
<evidence type="ECO:0000256" key="3">
    <source>
        <dbReference type="ARBA" id="ARBA00023143"/>
    </source>
</evidence>
<accession>A0AB39CJ51</accession>
<organism evidence="7">
    <name type="scientific">Castellaniella ginsengisoli</name>
    <dbReference type="NCBI Taxonomy" id="546114"/>
    <lineage>
        <taxon>Bacteria</taxon>
        <taxon>Pseudomonadati</taxon>
        <taxon>Pseudomonadota</taxon>
        <taxon>Betaproteobacteria</taxon>
        <taxon>Burkholderiales</taxon>
        <taxon>Alcaligenaceae</taxon>
        <taxon>Castellaniella</taxon>
    </lineage>
</organism>
<sequence length="245" mass="27220">MAFQEDDPCLVSQPLEISSIVQGLLNQRVLVRLDIPGKTVSIISTLLDVDPKTNTMILDNASEDQINTQLLRAPAVRLQGTLDRVMIEFSGPLSPAMHGGKPALSMAWPAQLRRIQRREFFRVDIPASNPAYCLIESNALPSGSARFRIADISAGGLQLVDHDKLLVDIPVGTIFEECTLELPDADELDVGLRVLRSTHLTQDNGKPQHQVACRYFNLPDSRQITIQQYIGTLERAVLARRWGME</sequence>
<dbReference type="InterPro" id="IPR012349">
    <property type="entry name" value="Split_barrel_FMN-bd"/>
</dbReference>
<comment type="similarity">
    <text evidence="4">Belongs to the YcgR family.</text>
</comment>
<dbReference type="Gene3D" id="2.40.10.220">
    <property type="entry name" value="predicted glycosyltransferase like domains"/>
    <property type="match status" value="1"/>
</dbReference>
<proteinExistence type="inferred from homology"/>
<dbReference type="Gene3D" id="2.30.110.10">
    <property type="entry name" value="Electron Transport, Fmn-binding Protein, Chain A"/>
    <property type="match status" value="1"/>
</dbReference>
<dbReference type="GO" id="GO:0035438">
    <property type="term" value="F:cyclic-di-GMP binding"/>
    <property type="evidence" value="ECO:0007669"/>
    <property type="project" value="UniProtKB-UniRule"/>
</dbReference>
<keyword evidence="7" id="KW-0282">Flagellum</keyword>
<dbReference type="GO" id="GO:0071945">
    <property type="term" value="P:regulation of bacterial-type flagellum-dependent cell motility by regulation of motor speed"/>
    <property type="evidence" value="ECO:0007669"/>
    <property type="project" value="UniProtKB-UniRule"/>
</dbReference>
<protein>
    <recommendedName>
        <fullName evidence="4">Flagellar brake protein YcgR</fullName>
    </recommendedName>
    <alternativeName>
        <fullName evidence="4">Cyclic di-GMP binding protein YcgR</fullName>
    </alternativeName>
</protein>
<name>A0AB39CJ51_9BURK</name>
<reference evidence="7" key="1">
    <citation type="submission" date="2024-05" db="EMBL/GenBank/DDBJ databases">
        <authorList>
            <person name="Luo Y.-C."/>
            <person name="Nicholds J."/>
            <person name="Mortimer T."/>
            <person name="Maboni G."/>
        </authorList>
    </citation>
    <scope>NUCLEOTIDE SEQUENCE</scope>
    <source>
        <strain evidence="7">153920</strain>
    </source>
</reference>
<dbReference type="Pfam" id="PF07238">
    <property type="entry name" value="PilZ"/>
    <property type="match status" value="1"/>
</dbReference>
<dbReference type="InterPro" id="IPR009926">
    <property type="entry name" value="T3SS_YcgR_PilZN"/>
</dbReference>
<keyword evidence="2 4" id="KW-0547">Nucleotide-binding</keyword>
<comment type="function">
    <text evidence="4">Acts as a flagellar brake, regulating swimming and swarming in a bis-(3'-5') cyclic diguanylic acid (c-di-GMP)-dependent manner. Binds 1 c-di-GMP dimer per subunit. Increasing levels of c-di-GMP lead to decreased motility.</text>
</comment>
<gene>
    <name evidence="4" type="primary">ycgR</name>
    <name evidence="7" type="ORF">ABRY99_00125</name>
</gene>
<feature type="domain" description="PilZ" evidence="5">
    <location>
        <begin position="116"/>
        <end position="230"/>
    </location>
</feature>
<keyword evidence="1 4" id="KW-0973">c-di-GMP</keyword>
<evidence type="ECO:0000256" key="2">
    <source>
        <dbReference type="ARBA" id="ARBA00022741"/>
    </source>
</evidence>
<dbReference type="EMBL" id="CP158252">
    <property type="protein sequence ID" value="XDJ42021.1"/>
    <property type="molecule type" value="Genomic_DNA"/>
</dbReference>
<evidence type="ECO:0000256" key="1">
    <source>
        <dbReference type="ARBA" id="ARBA00022636"/>
    </source>
</evidence>
<evidence type="ECO:0000259" key="6">
    <source>
        <dbReference type="Pfam" id="PF07317"/>
    </source>
</evidence>
<feature type="domain" description="Type III secretion system flagellar brake protein YcgR PilZN" evidence="6">
    <location>
        <begin position="11"/>
        <end position="113"/>
    </location>
</feature>
<dbReference type="GO" id="GO:0071973">
    <property type="term" value="P:bacterial-type flagellum-dependent cell motility"/>
    <property type="evidence" value="ECO:0007669"/>
    <property type="project" value="UniProtKB-UniRule"/>
</dbReference>
<dbReference type="AlphaFoldDB" id="A0AB39CJ51"/>
<dbReference type="Pfam" id="PF07317">
    <property type="entry name" value="PilZN"/>
    <property type="match status" value="1"/>
</dbReference>
<evidence type="ECO:0000259" key="5">
    <source>
        <dbReference type="Pfam" id="PF07238"/>
    </source>
</evidence>
<comment type="subcellular location">
    <subcellularLocation>
        <location evidence="4">Bacterial flagellum basal body</location>
    </subcellularLocation>
</comment>
<keyword evidence="7" id="KW-0969">Cilium</keyword>
<comment type="subunit">
    <text evidence="4">Monomer. Interacts with the flagellar basal bodies.</text>
</comment>
<dbReference type="HAMAP" id="MF_01457">
    <property type="entry name" value="YcgR"/>
    <property type="match status" value="1"/>
</dbReference>
<dbReference type="InterPro" id="IPR009875">
    <property type="entry name" value="PilZ_domain"/>
</dbReference>
<dbReference type="RefSeq" id="WP_368643453.1">
    <property type="nucleotide sequence ID" value="NZ_CP158252.1"/>
</dbReference>
<keyword evidence="3 4" id="KW-0975">Bacterial flagellum</keyword>
<evidence type="ECO:0000256" key="4">
    <source>
        <dbReference type="HAMAP-Rule" id="MF_01457"/>
    </source>
</evidence>
<dbReference type="GO" id="GO:0009425">
    <property type="term" value="C:bacterial-type flagellum basal body"/>
    <property type="evidence" value="ECO:0007669"/>
    <property type="project" value="UniProtKB-SubCell"/>
</dbReference>